<evidence type="ECO:0000256" key="3">
    <source>
        <dbReference type="ARBA" id="ARBA00022692"/>
    </source>
</evidence>
<feature type="transmembrane region" description="Helical" evidence="6">
    <location>
        <begin position="174"/>
        <end position="195"/>
    </location>
</feature>
<accession>A0A368KTZ5</accession>
<feature type="transmembrane region" description="Helical" evidence="6">
    <location>
        <begin position="220"/>
        <end position="240"/>
    </location>
</feature>
<keyword evidence="4 6" id="KW-1133">Transmembrane helix</keyword>
<feature type="transmembrane region" description="Helical" evidence="6">
    <location>
        <begin position="301"/>
        <end position="326"/>
    </location>
</feature>
<dbReference type="Proteomes" id="UP000253562">
    <property type="component" value="Unassembled WGS sequence"/>
</dbReference>
<comment type="caution">
    <text evidence="8">The sequence shown here is derived from an EMBL/GenBank/DDBJ whole genome shotgun (WGS) entry which is preliminary data.</text>
</comment>
<feature type="transmembrane region" description="Helical" evidence="6">
    <location>
        <begin position="496"/>
        <end position="515"/>
    </location>
</feature>
<proteinExistence type="predicted"/>
<dbReference type="PANTHER" id="PTHR43478:SF1">
    <property type="entry name" value="NA+_H+ ANTIPORTER NHAC-LIKE C-TERMINAL DOMAIN-CONTAINING PROTEIN"/>
    <property type="match status" value="1"/>
</dbReference>
<dbReference type="RefSeq" id="WP_114366954.1">
    <property type="nucleotide sequence ID" value="NZ_QPEX01000010.1"/>
</dbReference>
<feature type="domain" description="Na+/H+ antiporter NhaC-like C-terminal" evidence="7">
    <location>
        <begin position="301"/>
        <end position="581"/>
    </location>
</feature>
<feature type="transmembrane region" description="Helical" evidence="6">
    <location>
        <begin position="568"/>
        <end position="589"/>
    </location>
</feature>
<comment type="subcellular location">
    <subcellularLocation>
        <location evidence="1">Cell membrane</location>
        <topology evidence="1">Multi-pass membrane protein</topology>
    </subcellularLocation>
</comment>
<dbReference type="InterPro" id="IPR018461">
    <property type="entry name" value="Na/H_Antiport_NhaC-like_C"/>
</dbReference>
<gene>
    <name evidence="8" type="ORF">DTL42_01605</name>
</gene>
<dbReference type="GO" id="GO:0005886">
    <property type="term" value="C:plasma membrane"/>
    <property type="evidence" value="ECO:0007669"/>
    <property type="project" value="UniProtKB-SubCell"/>
</dbReference>
<feature type="transmembrane region" description="Helical" evidence="6">
    <location>
        <begin position="260"/>
        <end position="281"/>
    </location>
</feature>
<dbReference type="AlphaFoldDB" id="A0A368KTZ5"/>
<evidence type="ECO:0000256" key="5">
    <source>
        <dbReference type="ARBA" id="ARBA00023136"/>
    </source>
</evidence>
<dbReference type="PANTHER" id="PTHR43478">
    <property type="entry name" value="NA+/H+ ANTIPORTER-RELATED"/>
    <property type="match status" value="1"/>
</dbReference>
<name>A0A368KTZ5_9BACT</name>
<evidence type="ECO:0000313" key="9">
    <source>
        <dbReference type="Proteomes" id="UP000253562"/>
    </source>
</evidence>
<keyword evidence="2" id="KW-1003">Cell membrane</keyword>
<organism evidence="8 9">
    <name type="scientific">Bremerella cremea</name>
    <dbReference type="NCBI Taxonomy" id="1031537"/>
    <lineage>
        <taxon>Bacteria</taxon>
        <taxon>Pseudomonadati</taxon>
        <taxon>Planctomycetota</taxon>
        <taxon>Planctomycetia</taxon>
        <taxon>Pirellulales</taxon>
        <taxon>Pirellulaceae</taxon>
        <taxon>Bremerella</taxon>
    </lineage>
</organism>
<feature type="transmembrane region" description="Helical" evidence="6">
    <location>
        <begin position="375"/>
        <end position="395"/>
    </location>
</feature>
<feature type="transmembrane region" description="Helical" evidence="6">
    <location>
        <begin position="29"/>
        <end position="49"/>
    </location>
</feature>
<feature type="transmembrane region" description="Helical" evidence="6">
    <location>
        <begin position="471"/>
        <end position="489"/>
    </location>
</feature>
<dbReference type="EMBL" id="QPEX01000010">
    <property type="protein sequence ID" value="RCS53890.1"/>
    <property type="molecule type" value="Genomic_DNA"/>
</dbReference>
<evidence type="ECO:0000313" key="8">
    <source>
        <dbReference type="EMBL" id="RCS53890.1"/>
    </source>
</evidence>
<sequence>MNSSDPNNTELDDVVVDTSGALTPVRNRIAFFSLLGVILAISALVGLFVTPTWVVKQFRVDSSTVEEPEKVVAADQSGLTPADIENYQKDGTEPKELKVLVREKDAEGETIFAQVTASKHYGLWSLFPALVAIASCWVFREPLTALLLGTISGALILQKYNFTQEVLLPSLASVKAATILILYLWLLGSLLGIWARTGTAQAFAEWTTKHFVRGPRSAKLVAWLLGVLFFQGGTISTVLVGTAVRPISDQERVSHEELSYIVDSTASPIAVLIAFNAWPTYIQSLIYVPGIAYLATEDDRLSFFFSSLPLSFYAIFAVLSTFLLSLDMAPLLGKRFRTAIERARTTGKLDRPGSEPLAFVEPASQKVAVHYKPHAFDFIVPLLLLTGIAVGSYYLYGKPQVELAFSSALLVAGSIAMIRGMSLQDLMAGVGSGMQSVVFASVILMLAVTLGGMTQAIGGGTYLVEQLGNSIPYWALPTILFLLAIIISFSTGTSFGTFAVTFPLAMPLAASVAGMQGLDNESLYVAICFACVLNGSVFGDQCSPISDTTVLSAMTSGADLMDHVLTQIVPASFAALLAVVGWTAMTLFFC</sequence>
<keyword evidence="5 6" id="KW-0472">Membrane</keyword>
<protein>
    <submittedName>
        <fullName evidence="8">Sodium:proton antiporter</fullName>
    </submittedName>
</protein>
<evidence type="ECO:0000259" key="7">
    <source>
        <dbReference type="Pfam" id="PF03553"/>
    </source>
</evidence>
<evidence type="ECO:0000256" key="2">
    <source>
        <dbReference type="ARBA" id="ARBA00022475"/>
    </source>
</evidence>
<keyword evidence="3 6" id="KW-0812">Transmembrane</keyword>
<evidence type="ECO:0000256" key="1">
    <source>
        <dbReference type="ARBA" id="ARBA00004651"/>
    </source>
</evidence>
<dbReference type="OrthoDB" id="9762978at2"/>
<feature type="transmembrane region" description="Helical" evidence="6">
    <location>
        <begin position="401"/>
        <end position="418"/>
    </location>
</feature>
<feature type="transmembrane region" description="Helical" evidence="6">
    <location>
        <begin position="430"/>
        <end position="451"/>
    </location>
</feature>
<feature type="transmembrane region" description="Helical" evidence="6">
    <location>
        <begin position="121"/>
        <end position="140"/>
    </location>
</feature>
<reference evidence="8 9" key="1">
    <citation type="submission" date="2018-07" db="EMBL/GenBank/DDBJ databases">
        <title>Comparative genomes isolates from brazilian mangrove.</title>
        <authorList>
            <person name="De Araujo J.E."/>
            <person name="Taketani R.G."/>
            <person name="Silva M.C.P."/>
            <person name="Lourenco M.V."/>
            <person name="Oliveira V.M."/>
            <person name="Andreote F.D."/>
        </authorList>
    </citation>
    <scope>NUCLEOTIDE SEQUENCE [LARGE SCALE GENOMIC DNA]</scope>
    <source>
        <strain evidence="8 9">HEX PRIS-MGV</strain>
    </source>
</reference>
<evidence type="ECO:0000256" key="6">
    <source>
        <dbReference type="SAM" id="Phobius"/>
    </source>
</evidence>
<dbReference type="Pfam" id="PF03553">
    <property type="entry name" value="Na_H_antiporter"/>
    <property type="match status" value="1"/>
</dbReference>
<evidence type="ECO:0000256" key="4">
    <source>
        <dbReference type="ARBA" id="ARBA00022989"/>
    </source>
</evidence>